<feature type="chain" id="PRO_5027042615" evidence="3">
    <location>
        <begin position="24"/>
        <end position="221"/>
    </location>
</feature>
<keyword evidence="2" id="KW-1133">Transmembrane helix</keyword>
<keyword evidence="2" id="KW-0472">Membrane</keyword>
<keyword evidence="4" id="KW-1185">Reference proteome</keyword>
<organism evidence="4 5">
    <name type="scientific">Frankliniella occidentalis</name>
    <name type="common">Western flower thrips</name>
    <name type="synonym">Euthrips occidentalis</name>
    <dbReference type="NCBI Taxonomy" id="133901"/>
    <lineage>
        <taxon>Eukaryota</taxon>
        <taxon>Metazoa</taxon>
        <taxon>Ecdysozoa</taxon>
        <taxon>Arthropoda</taxon>
        <taxon>Hexapoda</taxon>
        <taxon>Insecta</taxon>
        <taxon>Pterygota</taxon>
        <taxon>Neoptera</taxon>
        <taxon>Paraneoptera</taxon>
        <taxon>Thysanoptera</taxon>
        <taxon>Terebrantia</taxon>
        <taxon>Thripoidea</taxon>
        <taxon>Thripidae</taxon>
        <taxon>Frankliniella</taxon>
    </lineage>
</organism>
<evidence type="ECO:0000313" key="5">
    <source>
        <dbReference type="RefSeq" id="XP_026286915.1"/>
    </source>
</evidence>
<gene>
    <name evidence="5" type="primary">LOC113212439</name>
</gene>
<accession>A0A6J1T5K9</accession>
<feature type="compositionally biased region" description="Polar residues" evidence="1">
    <location>
        <begin position="205"/>
        <end position="221"/>
    </location>
</feature>
<feature type="compositionally biased region" description="Gly residues" evidence="1">
    <location>
        <begin position="110"/>
        <end position="120"/>
    </location>
</feature>
<evidence type="ECO:0000256" key="3">
    <source>
        <dbReference type="SAM" id="SignalP"/>
    </source>
</evidence>
<evidence type="ECO:0000256" key="2">
    <source>
        <dbReference type="SAM" id="Phobius"/>
    </source>
</evidence>
<dbReference type="KEGG" id="foc:113212439"/>
<evidence type="ECO:0000256" key="1">
    <source>
        <dbReference type="SAM" id="MobiDB-lite"/>
    </source>
</evidence>
<dbReference type="GeneID" id="113212439"/>
<feature type="compositionally biased region" description="Polar residues" evidence="1">
    <location>
        <begin position="180"/>
        <end position="189"/>
    </location>
</feature>
<protein>
    <submittedName>
        <fullName evidence="5">Uncharacterized protein LOC113212439</fullName>
    </submittedName>
</protein>
<reference evidence="5" key="1">
    <citation type="submission" date="2025-08" db="UniProtKB">
        <authorList>
            <consortium name="RefSeq"/>
        </authorList>
    </citation>
    <scope>IDENTIFICATION</scope>
    <source>
        <tissue evidence="5">Whole organism</tissue>
    </source>
</reference>
<proteinExistence type="predicted"/>
<feature type="transmembrane region" description="Helical" evidence="2">
    <location>
        <begin position="139"/>
        <end position="161"/>
    </location>
</feature>
<feature type="compositionally biased region" description="Low complexity" evidence="1">
    <location>
        <begin position="48"/>
        <end position="64"/>
    </location>
</feature>
<dbReference type="RefSeq" id="XP_026286915.1">
    <property type="nucleotide sequence ID" value="XM_026431130.2"/>
</dbReference>
<evidence type="ECO:0000313" key="4">
    <source>
        <dbReference type="Proteomes" id="UP000504606"/>
    </source>
</evidence>
<sequence>MKICTRNPAVALLVVVLALAVTARPAVLGPRASDRLLQEVLHRRAGETTDSADATASAPQSGQGPSPPSPATRTPTWDPQTLPPTRAAPTSAGPTRAGPTWAVPTWGLRPDGGPGSGGGSSRWDWDDDNDNSWDMGDRAFIAVVAVLVGMLLMGVPAYLACVRAAEASGMQVQSQPRPVAVSTASSLSHTVPADRTRPSSPARVHSTTRSPVSLMNSSAAA</sequence>
<keyword evidence="3" id="KW-0732">Signal</keyword>
<feature type="region of interest" description="Disordered" evidence="1">
    <location>
        <begin position="180"/>
        <end position="221"/>
    </location>
</feature>
<feature type="region of interest" description="Disordered" evidence="1">
    <location>
        <begin position="47"/>
        <end position="129"/>
    </location>
</feature>
<name>A0A6J1T5K9_FRAOC</name>
<feature type="signal peptide" evidence="3">
    <location>
        <begin position="1"/>
        <end position="23"/>
    </location>
</feature>
<keyword evidence="2" id="KW-0812">Transmembrane</keyword>
<dbReference type="Proteomes" id="UP000504606">
    <property type="component" value="Unplaced"/>
</dbReference>
<dbReference type="AlphaFoldDB" id="A0A6J1T5K9"/>